<dbReference type="InterPro" id="IPR014030">
    <property type="entry name" value="Ketoacyl_synth_N"/>
</dbReference>
<organism evidence="9 10">
    <name type="scientific">Archangium minus</name>
    <dbReference type="NCBI Taxonomy" id="83450"/>
    <lineage>
        <taxon>Bacteria</taxon>
        <taxon>Pseudomonadati</taxon>
        <taxon>Myxococcota</taxon>
        <taxon>Myxococcia</taxon>
        <taxon>Myxococcales</taxon>
        <taxon>Cystobacterineae</taxon>
        <taxon>Archangiaceae</taxon>
        <taxon>Archangium</taxon>
    </lineage>
</organism>
<feature type="region of interest" description="C-terminal hotdog fold" evidence="4">
    <location>
        <begin position="2567"/>
        <end position="2719"/>
    </location>
</feature>
<dbReference type="CDD" id="cd08955">
    <property type="entry name" value="KR_2_FAS_SDR_x"/>
    <property type="match status" value="2"/>
</dbReference>
<dbReference type="Gene3D" id="3.30.70.3290">
    <property type="match status" value="2"/>
</dbReference>
<dbReference type="Proteomes" id="UP001611383">
    <property type="component" value="Chromosome"/>
</dbReference>
<reference evidence="9 10" key="1">
    <citation type="submission" date="2019-08" db="EMBL/GenBank/DDBJ databases">
        <title>Archangium and Cystobacter genomes.</title>
        <authorList>
            <person name="Chen I.-C.K."/>
            <person name="Wielgoss S."/>
        </authorList>
    </citation>
    <scope>NUCLEOTIDE SEQUENCE [LARGE SCALE GENOMIC DNA]</scope>
    <source>
        <strain evidence="9 10">Cbm 6</strain>
    </source>
</reference>
<dbReference type="InterPro" id="IPR050091">
    <property type="entry name" value="PKS_NRPS_Biosynth_Enz"/>
</dbReference>
<accession>A0ABY9WTB3</accession>
<evidence type="ECO:0000259" key="7">
    <source>
        <dbReference type="PROSITE" id="PS52004"/>
    </source>
</evidence>
<proteinExistence type="predicted"/>
<dbReference type="InterPro" id="IPR020806">
    <property type="entry name" value="PKS_PP-bd"/>
</dbReference>
<dbReference type="InterPro" id="IPR016036">
    <property type="entry name" value="Malonyl_transacylase_ACP-bd"/>
</dbReference>
<dbReference type="CDD" id="cd00833">
    <property type="entry name" value="PKS"/>
    <property type="match status" value="2"/>
</dbReference>
<dbReference type="PROSITE" id="PS52004">
    <property type="entry name" value="KS3_2"/>
    <property type="match status" value="2"/>
</dbReference>
<dbReference type="InterPro" id="IPR009081">
    <property type="entry name" value="PP-bd_ACP"/>
</dbReference>
<dbReference type="PANTHER" id="PTHR43775:SF37">
    <property type="entry name" value="SI:DKEY-61P9.11"/>
    <property type="match status" value="1"/>
</dbReference>
<dbReference type="InterPro" id="IPR016035">
    <property type="entry name" value="Acyl_Trfase/lysoPLipase"/>
</dbReference>
<feature type="region of interest" description="N-terminal hotdog fold" evidence="4">
    <location>
        <begin position="2422"/>
        <end position="2550"/>
    </location>
</feature>
<dbReference type="SUPFAM" id="SSF51735">
    <property type="entry name" value="NAD(P)-binding Rossmann-fold domains"/>
    <property type="match status" value="4"/>
</dbReference>
<evidence type="ECO:0000259" key="6">
    <source>
        <dbReference type="PROSITE" id="PS50075"/>
    </source>
</evidence>
<feature type="active site" description="Proton donor; for dehydratase activity" evidence="4">
    <location>
        <position position="2630"/>
    </location>
</feature>
<evidence type="ECO:0000256" key="2">
    <source>
        <dbReference type="ARBA" id="ARBA00022553"/>
    </source>
</evidence>
<dbReference type="Gene3D" id="3.40.47.10">
    <property type="match status" value="2"/>
</dbReference>
<dbReference type="InterPro" id="IPR006162">
    <property type="entry name" value="Ppantetheine_attach_site"/>
</dbReference>
<dbReference type="InterPro" id="IPR049490">
    <property type="entry name" value="C883_1060-like_KR_N"/>
</dbReference>
<keyword evidence="2" id="KW-0597">Phosphoprotein</keyword>
<feature type="active site" description="Proton acceptor; for dehydratase activity" evidence="4">
    <location>
        <position position="2454"/>
    </location>
</feature>
<evidence type="ECO:0000259" key="8">
    <source>
        <dbReference type="PROSITE" id="PS52019"/>
    </source>
</evidence>
<dbReference type="InterPro" id="IPR049552">
    <property type="entry name" value="PKS_DH_N"/>
</dbReference>
<dbReference type="SMART" id="SM00826">
    <property type="entry name" value="PKS_DH"/>
    <property type="match status" value="1"/>
</dbReference>
<dbReference type="SUPFAM" id="SSF47336">
    <property type="entry name" value="ACP-like"/>
    <property type="match status" value="2"/>
</dbReference>
<evidence type="ECO:0000256" key="4">
    <source>
        <dbReference type="PROSITE-ProRule" id="PRU01363"/>
    </source>
</evidence>
<dbReference type="RefSeq" id="WP_395823775.1">
    <property type="nucleotide sequence ID" value="NZ_CP043494.1"/>
</dbReference>
<feature type="domain" description="Carrier" evidence="6">
    <location>
        <begin position="1423"/>
        <end position="1500"/>
    </location>
</feature>
<dbReference type="Pfam" id="PF02801">
    <property type="entry name" value="Ketoacyl-synt_C"/>
    <property type="match status" value="2"/>
</dbReference>
<dbReference type="Pfam" id="PF00550">
    <property type="entry name" value="PP-binding"/>
    <property type="match status" value="2"/>
</dbReference>
<dbReference type="Pfam" id="PF14765">
    <property type="entry name" value="PS-DH"/>
    <property type="match status" value="1"/>
</dbReference>
<dbReference type="Pfam" id="PF08659">
    <property type="entry name" value="KR"/>
    <property type="match status" value="2"/>
</dbReference>
<dbReference type="SMART" id="SM00825">
    <property type="entry name" value="PKS_KS"/>
    <property type="match status" value="2"/>
</dbReference>
<feature type="domain" description="PKS/mFAS DH" evidence="8">
    <location>
        <begin position="2422"/>
        <end position="2719"/>
    </location>
</feature>
<dbReference type="SMART" id="SM00823">
    <property type="entry name" value="PKS_PP"/>
    <property type="match status" value="2"/>
</dbReference>
<evidence type="ECO:0000313" key="10">
    <source>
        <dbReference type="Proteomes" id="UP001611383"/>
    </source>
</evidence>
<feature type="region of interest" description="Disordered" evidence="5">
    <location>
        <begin position="2406"/>
        <end position="2425"/>
    </location>
</feature>
<dbReference type="InterPro" id="IPR032821">
    <property type="entry name" value="PKS_assoc"/>
</dbReference>
<dbReference type="InterPro" id="IPR013968">
    <property type="entry name" value="PKS_KR"/>
</dbReference>
<sequence>MSTGSGTGEASPALKRALLAVQDMRARLEAMERARTEPIAVVGLGCRFPGGVSGPEAFWRLLREGREAVTEVPLSRWDVDALYDPDPDAPGKISSRHGAFVEDVDRFDARFFGVSPREAQSMDPQQRLLLEVSWEALEHAGLAPDRLAGSRTGVFVGISSNDYLRFLFADPERIDAYVGTGNADSVASGRLSYLLGLKGPSLSVDTACSSSLVAVHLACQSLRRRECDVALGAGVNLILSPEVSINFSKARMLAPDGKCKTFDAAADGYVRGEGCGVVVLKRLADALASGDTVLAVIRGSAVNQDGRSAGLTAPNGPSQEAVIREALSDAGLKPSDVGYVEAHGTGTSLGDPIEVRALGSVLREGREAGKACLVGSLKTNIGHLESAAGVAGLIKAVLAVRHGEIPPHLNFHQPSPHIPWNELPVSVPTALTPWSGGKRVAGVSSFGFSGTNAHVIVEEPPAPASVPASAGRPAHLLALSARDEKALVELAGRHSERLAEEPSLALADVCASANTGRAHLGTRLAVVAGSTGELREKLAAFAAGEQPAGVQSGGLEKSEAPEVAFLFTGQGSQYVGMGRGLYESEPVFRAALDRCQELLRPLLPRPLLSVMFGLEPGDGELLSRTQYTQPALFALEYALAELWRSWGVVPHVVLGHSVGEIAAACVAGVFSLEDGLKLIVERARLMQALPSGGAMAAVFAPEAQVKAALVGHEAAVSLAGLNGPGETVISGSADGVDAVLAKLAAEGVKGKKLVVSHAFHSPLMEPMLEAFGAVAAKVTHQAPKLEVLGNLTGQAQREFSADYWKRHVREPVRFADSIRTLFAQGVRVVVEIGPKPTLIALAQRCVPEAEGLWVPSLREGQDDLRQVLSSLGALYVRGVPVDWSGLSGGAVRRRVSLPTYPFQRQSYWVDRREGSQVRSSSERSHEWLHALSWVEDGTLVSNTPGSVEGRWIVLTDRGGVGEALAAKLTAGGASCSVVPAGSHTPEELERKLASLCSEGTAPRGVVYLDGLDASGEQAVPVEAGAAVQGALAVVKALAKTGAGSKLWLVTRGAQPVRGAPVVVAQSPLWGLGRVVAAEHPDLWGGLVDLEPGAPEAELAALFSELTSSREAPQVAFREGHRWTARLEAGASVPSAAPRFEAEATYLVTGGLGALGRRLARWLVERGARHVVLVGRRSPSEELAAELRSLEEKGARVTVLQGDVARAEDVAHVMGSIQGSLPPLKGILHAAGVVDDGVLLQLTPERVERVLAPKVAGAWNLHLATRELSLDFFVLFSSAAGLLGSPGQGNYAAANAFLDALAHLRRANGLPALSIAWGPWAEAGMAASLDERSLQRWARRGMALIAPSEGLSLLGRLLSAGRATEVAVLPIDWEKYLASAPGGVPSMLAGLAERSRRAAPAPAPVVESELRKRLESAPSGNRADVVLDFVRRETERVLGLDGSRPLELHRGLFDMGLDSLMAVELRNRLQRAVGSEVALPPTLIFNHPNIQALATYLSGRLLPDAASTPTPAVATRAERDEPIAIVGMGCRFPGGANSPEAFWQLLREGRDAIVEVPPERWDRDAWYDPNPETPGKMSTRHGGFLRDVDQFDPEFFGIAPREANNMDPQHRLLLEVAWEALEHAGIAPSRLAGSRTGVFVGISGTDYAQLQLRRGDPSRIDAYFATGNALSAAAGRVSYVLGFQGPALAIDTACSSSLVALHTACRSLRAGECEVALAGGVNLTLLPETNVNLSRARMMASDGHCKTFDASADGYVRSEGCGLLVLKPLSAALAAGERVLAVIRGSAVNQDGRSVGLTAPNGTAQEAVIREALANAGVKPAQVGYVEAHGTGTSLGDPIEVRALGAVLSEGRKPEEPFLLGSVKTNVGHLESAAGVAGLMKVVLSLQHGELPPHLHFKKPNPRISWDEIPVRVVTELTPWPAGPRKRIAGVSSFGFIGTNAHVVLEEAPAQAEAETAVTPEDEVPHLLALSARTDEALRELAGRHARYLEQEPAARLTDVCLSANTGRSHLARRAGVVARSADELRETLERFSEGERPDAVFTGEALDPSRRRVAFLFTGQGAQFAGMGRGLYETEPVFREALDKCDELLRPRLEKRLLSVLYPAGGETTPLDETRYTQPALFSLEYALAELWRSWGVVPHVVLGHSVGEIAAACVAGVLSLEEGLALIAERGRLMQELPRGGAMAAVFATEEKVLPALVGHETAVSLAGLNGPGETVISGTALGVDAVLAKLAAGGIKAKKLVVSHAFHSPLMEPMLEAFGAVAAKVTHREPKLEVLSNLTGQAQREFTADYWRRHAREPVRFADSIRALHAQGVELFVEIGPKPTLLGLAQRCVPEGHGLWLPSLRKGKEDGQQMRESLAVLYARGVEPRWEALERGAGRRISLPTYPFQRRRCWIDDAPPARPVAQAAAAPAPASRPGEHPLLGRRVSSPGMKEILFESCLSVQSPRLLDDHRVQGLAVVSGPTEASMVLDAAARVLGPGPSLIEEMVIQEAFILPDEGSRTVHTVLAPQGSGEAAFRISSCKAGDEQDASAWRLHVSGKVRGAPEGGTEGAASPSFEEVRARCTEEISREDFYRIVSPKAAFKFGPTYECIEKVWRQEREALCWMKLPEVVSGDEASNYRIYPSMLDACFQLFIAARFGVATGMETGDGWVPFGMPHLRFHDFRGGRLWCHVSVEDDGSSGKETVRGQLRLFNESGALVAWGRDLIFKRARREALMRVRATLEGLSDWYYELEWQPSEAPAGGRLEGQWLILADRGGTGAALADKLTAAGATPVLAFAGEDWSVSSNGHYTVSPSRPEHFTRLFEALRSSGGSPRGVVHLWSLDAPANANLTLEVLRSVRERSVASALHALQQLARGESGGARAKLWVVTRGAQAVGGTSSSVAQSPLWGIGPVAALELPEHWGGLIDLEPTASGDGAAGLLTELAHPAADQIAFRGGRRHVARLARSRKRDTGPESPAVEAHATYLVTGGLGALGLQVARTLMQQGARHLVLLGRTAPAEQTREAVNALESSGARVEVMAADVARREDVERVLARIREALPPLRGVVHAAGVLADGVLLEQAWPRFAEVFPAKVEGAWNLHVLTRDLPLDFFVLFSSAASLVGSAGQANYAAANAFLDALAHLRRSEGLPALSINWGPWSGSGMAAEVASRRWAERGVDLITPTQGAQLFQALLGRRDVPRLGVMSARWARVLERFAPGEEPRVLSALAREVRPVMRDASPARSETSEKSDFLAQLEQSQPKRRRELLRQGVEKWSAEVLGLQSIDTRKPLFELGLDSLMAVDLRNRLQRAVGVSLPPTLVFENPTVDAIVELILGQVFTATTPEPVPATLASPSMRQGPELPENLDTLSEAELRKLLDAELAAATDLIES</sequence>
<dbReference type="InterPro" id="IPR014043">
    <property type="entry name" value="Acyl_transferase_dom"/>
</dbReference>
<dbReference type="InterPro" id="IPR049900">
    <property type="entry name" value="PKS_mFAS_DH"/>
</dbReference>
<dbReference type="SUPFAM" id="SSF53901">
    <property type="entry name" value="Thiolase-like"/>
    <property type="match status" value="2"/>
</dbReference>
<feature type="compositionally biased region" description="Low complexity" evidence="5">
    <location>
        <begin position="2406"/>
        <end position="2415"/>
    </location>
</feature>
<dbReference type="InterPro" id="IPR020841">
    <property type="entry name" value="PKS_Beta-ketoAc_synthase_dom"/>
</dbReference>
<keyword evidence="10" id="KW-1185">Reference proteome</keyword>
<dbReference type="Gene3D" id="3.10.129.110">
    <property type="entry name" value="Polyketide synthase dehydratase"/>
    <property type="match status" value="1"/>
</dbReference>
<dbReference type="Gene3D" id="3.40.50.720">
    <property type="entry name" value="NAD(P)-binding Rossmann-like Domain"/>
    <property type="match status" value="2"/>
</dbReference>
<protein>
    <submittedName>
        <fullName evidence="9">SDR family NAD(P)-dependent oxidoreductase</fullName>
    </submittedName>
</protein>
<dbReference type="InterPro" id="IPR018201">
    <property type="entry name" value="Ketoacyl_synth_AS"/>
</dbReference>
<dbReference type="Pfam" id="PF16197">
    <property type="entry name" value="KAsynt_C_assoc"/>
    <property type="match status" value="2"/>
</dbReference>
<dbReference type="InterPro" id="IPR020807">
    <property type="entry name" value="PKS_DH"/>
</dbReference>
<dbReference type="SMART" id="SM00822">
    <property type="entry name" value="PKS_KR"/>
    <property type="match status" value="2"/>
</dbReference>
<keyword evidence="1" id="KW-0596">Phosphopantetheine</keyword>
<dbReference type="InterPro" id="IPR042104">
    <property type="entry name" value="PKS_dehydratase_sf"/>
</dbReference>
<dbReference type="PROSITE" id="PS00012">
    <property type="entry name" value="PHOSPHOPANTETHEINE"/>
    <property type="match status" value="2"/>
</dbReference>
<dbReference type="Pfam" id="PF00109">
    <property type="entry name" value="ketoacyl-synt"/>
    <property type="match status" value="2"/>
</dbReference>
<dbReference type="EMBL" id="CP043494">
    <property type="protein sequence ID" value="WNG46910.1"/>
    <property type="molecule type" value="Genomic_DNA"/>
</dbReference>
<dbReference type="SMART" id="SM01294">
    <property type="entry name" value="PKS_PP_betabranch"/>
    <property type="match status" value="1"/>
</dbReference>
<feature type="domain" description="Ketosynthase family 3 (KS3)" evidence="7">
    <location>
        <begin position="36"/>
        <end position="459"/>
    </location>
</feature>
<gene>
    <name evidence="9" type="ORF">F0U60_24365</name>
</gene>
<dbReference type="Pfam" id="PF21089">
    <property type="entry name" value="PKS_DH_N"/>
    <property type="match status" value="1"/>
</dbReference>
<dbReference type="PANTHER" id="PTHR43775">
    <property type="entry name" value="FATTY ACID SYNTHASE"/>
    <property type="match status" value="1"/>
</dbReference>
<feature type="domain" description="Ketosynthase family 3 (KS3)" evidence="7">
    <location>
        <begin position="1519"/>
        <end position="1946"/>
    </location>
</feature>
<dbReference type="InterPro" id="IPR016039">
    <property type="entry name" value="Thiolase-like"/>
</dbReference>
<keyword evidence="3" id="KW-0808">Transferase</keyword>
<dbReference type="Pfam" id="PF00698">
    <property type="entry name" value="Acyl_transf_1"/>
    <property type="match status" value="2"/>
</dbReference>
<evidence type="ECO:0000313" key="9">
    <source>
        <dbReference type="EMBL" id="WNG46910.1"/>
    </source>
</evidence>
<dbReference type="Pfam" id="PF21394">
    <property type="entry name" value="Beta-ketacyl_N"/>
    <property type="match status" value="1"/>
</dbReference>
<name>A0ABY9WTB3_9BACT</name>
<dbReference type="PROSITE" id="PS50075">
    <property type="entry name" value="CARRIER"/>
    <property type="match status" value="2"/>
</dbReference>
<dbReference type="InterPro" id="IPR036291">
    <property type="entry name" value="NAD(P)-bd_dom_sf"/>
</dbReference>
<dbReference type="InterPro" id="IPR057326">
    <property type="entry name" value="KR_dom"/>
</dbReference>
<dbReference type="Gene3D" id="3.40.366.10">
    <property type="entry name" value="Malonyl-Coenzyme A Acyl Carrier Protein, domain 2"/>
    <property type="match status" value="2"/>
</dbReference>
<evidence type="ECO:0000256" key="5">
    <source>
        <dbReference type="SAM" id="MobiDB-lite"/>
    </source>
</evidence>
<dbReference type="SMART" id="SM00827">
    <property type="entry name" value="PKS_AT"/>
    <property type="match status" value="2"/>
</dbReference>
<dbReference type="InterPro" id="IPR001227">
    <property type="entry name" value="Ac_transferase_dom_sf"/>
</dbReference>
<evidence type="ECO:0000256" key="1">
    <source>
        <dbReference type="ARBA" id="ARBA00022450"/>
    </source>
</evidence>
<dbReference type="Gene3D" id="1.10.1200.10">
    <property type="entry name" value="ACP-like"/>
    <property type="match status" value="2"/>
</dbReference>
<dbReference type="PROSITE" id="PS52019">
    <property type="entry name" value="PKS_MFAS_DH"/>
    <property type="match status" value="1"/>
</dbReference>
<dbReference type="SUPFAM" id="SSF55048">
    <property type="entry name" value="Probable ACP-binding domain of malonyl-CoA ACP transacylase"/>
    <property type="match status" value="2"/>
</dbReference>
<dbReference type="PROSITE" id="PS00606">
    <property type="entry name" value="KS3_1"/>
    <property type="match status" value="2"/>
</dbReference>
<dbReference type="SUPFAM" id="SSF52151">
    <property type="entry name" value="FabD/lysophospholipase-like"/>
    <property type="match status" value="2"/>
</dbReference>
<dbReference type="InterPro" id="IPR049551">
    <property type="entry name" value="PKS_DH_C"/>
</dbReference>
<dbReference type="InterPro" id="IPR036736">
    <property type="entry name" value="ACP-like_sf"/>
</dbReference>
<dbReference type="InterPro" id="IPR014031">
    <property type="entry name" value="Ketoacyl_synth_C"/>
</dbReference>
<feature type="domain" description="Carrier" evidence="6">
    <location>
        <begin position="3247"/>
        <end position="3322"/>
    </location>
</feature>
<evidence type="ECO:0000256" key="3">
    <source>
        <dbReference type="ARBA" id="ARBA00022679"/>
    </source>
</evidence>